<evidence type="ECO:0000313" key="8">
    <source>
        <dbReference type="EMBL" id="TDY02395.1"/>
    </source>
</evidence>
<evidence type="ECO:0000313" key="9">
    <source>
        <dbReference type="Proteomes" id="UP000294914"/>
    </source>
</evidence>
<dbReference type="GO" id="GO:0006364">
    <property type="term" value="P:rRNA processing"/>
    <property type="evidence" value="ECO:0007669"/>
    <property type="project" value="UniProtKB-UniRule"/>
</dbReference>
<dbReference type="EMBL" id="SOQX01000002">
    <property type="protein sequence ID" value="TDY02395.1"/>
    <property type="molecule type" value="Genomic_DNA"/>
</dbReference>
<dbReference type="Gene3D" id="2.30.30.240">
    <property type="entry name" value="PRC-barrel domain"/>
    <property type="match status" value="1"/>
</dbReference>
<dbReference type="InterPro" id="IPR011961">
    <property type="entry name" value="RimM"/>
</dbReference>
<dbReference type="InterPro" id="IPR009000">
    <property type="entry name" value="Transl_B-barrel_sf"/>
</dbReference>
<dbReference type="SUPFAM" id="SSF50447">
    <property type="entry name" value="Translation proteins"/>
    <property type="match status" value="1"/>
</dbReference>
<comment type="domain">
    <text evidence="5">The PRC barrel domain binds ribosomal protein uS19.</text>
</comment>
<dbReference type="InterPro" id="IPR056792">
    <property type="entry name" value="PRC_RimM"/>
</dbReference>
<feature type="domain" description="RimM N-terminal" evidence="6">
    <location>
        <begin position="10"/>
        <end position="91"/>
    </location>
</feature>
<dbReference type="Pfam" id="PF01782">
    <property type="entry name" value="RimM"/>
    <property type="match status" value="1"/>
</dbReference>
<dbReference type="GO" id="GO:0005737">
    <property type="term" value="C:cytoplasm"/>
    <property type="evidence" value="ECO:0007669"/>
    <property type="project" value="UniProtKB-SubCell"/>
</dbReference>
<dbReference type="OrthoDB" id="9783509at2"/>
<dbReference type="GO" id="GO:0005840">
    <property type="term" value="C:ribosome"/>
    <property type="evidence" value="ECO:0007669"/>
    <property type="project" value="InterPro"/>
</dbReference>
<gene>
    <name evidence="5" type="primary">rimM</name>
    <name evidence="8" type="ORF">EDC23_0763</name>
</gene>
<keyword evidence="1 5" id="KW-0963">Cytoplasm</keyword>
<dbReference type="PANTHER" id="PTHR33692">
    <property type="entry name" value="RIBOSOME MATURATION FACTOR RIMM"/>
    <property type="match status" value="1"/>
</dbReference>
<dbReference type="InterPro" id="IPR011033">
    <property type="entry name" value="PRC_barrel-like_sf"/>
</dbReference>
<dbReference type="PANTHER" id="PTHR33692:SF1">
    <property type="entry name" value="RIBOSOME MATURATION FACTOR RIMM"/>
    <property type="match status" value="1"/>
</dbReference>
<evidence type="ECO:0000256" key="5">
    <source>
        <dbReference type="HAMAP-Rule" id="MF_00014"/>
    </source>
</evidence>
<keyword evidence="4 5" id="KW-0143">Chaperone</keyword>
<dbReference type="NCBIfam" id="TIGR02273">
    <property type="entry name" value="16S_RimM"/>
    <property type="match status" value="1"/>
</dbReference>
<dbReference type="InterPro" id="IPR036976">
    <property type="entry name" value="RimM_N_sf"/>
</dbReference>
<comment type="function">
    <text evidence="5">An accessory protein needed during the final step in the assembly of 30S ribosomal subunit, possibly for assembly of the head region. Essential for efficient processing of 16S rRNA. May be needed both before and after RbfA during the maturation of 16S rRNA. It has affinity for free ribosomal 30S subunits but not for 70S ribosomes.</text>
</comment>
<dbReference type="AlphaFoldDB" id="A0A4V6QBX6"/>
<keyword evidence="9" id="KW-1185">Reference proteome</keyword>
<evidence type="ECO:0000259" key="6">
    <source>
        <dbReference type="Pfam" id="PF01782"/>
    </source>
</evidence>
<evidence type="ECO:0000259" key="7">
    <source>
        <dbReference type="Pfam" id="PF24986"/>
    </source>
</evidence>
<keyword evidence="2 5" id="KW-0690">Ribosome biogenesis</keyword>
<accession>A0A4V6QBX6</accession>
<reference evidence="8 9" key="1">
    <citation type="submission" date="2019-03" db="EMBL/GenBank/DDBJ databases">
        <title>Genomic Encyclopedia of Type Strains, Phase IV (KMG-IV): sequencing the most valuable type-strain genomes for metagenomic binning, comparative biology and taxonomic classification.</title>
        <authorList>
            <person name="Goeker M."/>
        </authorList>
    </citation>
    <scope>NUCLEOTIDE SEQUENCE [LARGE SCALE GENOMIC DNA]</scope>
    <source>
        <strain evidence="8 9">DSM 16326</strain>
    </source>
</reference>
<evidence type="ECO:0000256" key="3">
    <source>
        <dbReference type="ARBA" id="ARBA00022552"/>
    </source>
</evidence>
<comment type="subunit">
    <text evidence="5">Binds ribosomal protein uS19.</text>
</comment>
<sequence length="174" mass="19794">MQHADDMIVLGHISGLFGVQGWVKVYSHTEPRDNILRYSPWYLSIEGEWRPYPVAQGKQHGKTLIARLESCADRDNAAALVGKEIAVTRAQLPALDEGDYYWRDLLGLQVINLGERNLGQVTNLMETGANDVLVVESQQDGERHERLIPFIREQVIKNVDLEQGVIRVDWDPDY</sequence>
<dbReference type="Pfam" id="PF24986">
    <property type="entry name" value="PRC_RimM"/>
    <property type="match status" value="1"/>
</dbReference>
<feature type="domain" description="Ribosome maturation factor RimM PRC barrel" evidence="7">
    <location>
        <begin position="102"/>
        <end position="171"/>
    </location>
</feature>
<protein>
    <recommendedName>
        <fullName evidence="5">Ribosome maturation factor RimM</fullName>
    </recommendedName>
</protein>
<dbReference type="InterPro" id="IPR002676">
    <property type="entry name" value="RimM_N"/>
</dbReference>
<dbReference type="GO" id="GO:0042274">
    <property type="term" value="P:ribosomal small subunit biogenesis"/>
    <property type="evidence" value="ECO:0007669"/>
    <property type="project" value="UniProtKB-UniRule"/>
</dbReference>
<organism evidence="8 9">
    <name type="scientific">Thiohalophilus thiocyanatoxydans</name>
    <dbReference type="NCBI Taxonomy" id="381308"/>
    <lineage>
        <taxon>Bacteria</taxon>
        <taxon>Pseudomonadati</taxon>
        <taxon>Pseudomonadota</taxon>
        <taxon>Gammaproteobacteria</taxon>
        <taxon>Thiohalomonadales</taxon>
        <taxon>Thiohalophilaceae</taxon>
        <taxon>Thiohalophilus</taxon>
    </lineage>
</organism>
<comment type="similarity">
    <text evidence="5">Belongs to the RimM family.</text>
</comment>
<dbReference type="GO" id="GO:0043022">
    <property type="term" value="F:ribosome binding"/>
    <property type="evidence" value="ECO:0007669"/>
    <property type="project" value="InterPro"/>
</dbReference>
<evidence type="ECO:0000256" key="4">
    <source>
        <dbReference type="ARBA" id="ARBA00023186"/>
    </source>
</evidence>
<keyword evidence="3 5" id="KW-0698">rRNA processing</keyword>
<comment type="subcellular location">
    <subcellularLocation>
        <location evidence="5">Cytoplasm</location>
    </subcellularLocation>
</comment>
<dbReference type="Proteomes" id="UP000294914">
    <property type="component" value="Unassembled WGS sequence"/>
</dbReference>
<evidence type="ECO:0000256" key="2">
    <source>
        <dbReference type="ARBA" id="ARBA00022517"/>
    </source>
</evidence>
<evidence type="ECO:0000256" key="1">
    <source>
        <dbReference type="ARBA" id="ARBA00022490"/>
    </source>
</evidence>
<name>A0A4V6QBX6_9GAMM</name>
<dbReference type="Gene3D" id="2.40.30.60">
    <property type="entry name" value="RimM"/>
    <property type="match status" value="1"/>
</dbReference>
<dbReference type="HAMAP" id="MF_00014">
    <property type="entry name" value="Ribosome_mat_RimM"/>
    <property type="match status" value="1"/>
</dbReference>
<proteinExistence type="inferred from homology"/>
<dbReference type="SUPFAM" id="SSF50346">
    <property type="entry name" value="PRC-barrel domain"/>
    <property type="match status" value="1"/>
</dbReference>
<comment type="caution">
    <text evidence="8">The sequence shown here is derived from an EMBL/GenBank/DDBJ whole genome shotgun (WGS) entry which is preliminary data.</text>
</comment>